<dbReference type="Pfam" id="PF00144">
    <property type="entry name" value="Beta-lactamase"/>
    <property type="match status" value="1"/>
</dbReference>
<dbReference type="AlphaFoldDB" id="A0A9D1KTP5"/>
<gene>
    <name evidence="2" type="ORF">IAC44_02090</name>
</gene>
<reference evidence="2" key="2">
    <citation type="journal article" date="2021" name="PeerJ">
        <title>Extensive microbial diversity within the chicken gut microbiome revealed by metagenomics and culture.</title>
        <authorList>
            <person name="Gilroy R."/>
            <person name="Ravi A."/>
            <person name="Getino M."/>
            <person name="Pursley I."/>
            <person name="Horton D.L."/>
            <person name="Alikhan N.F."/>
            <person name="Baker D."/>
            <person name="Gharbi K."/>
            <person name="Hall N."/>
            <person name="Watson M."/>
            <person name="Adriaenssens E.M."/>
            <person name="Foster-Nyarko E."/>
            <person name="Jarju S."/>
            <person name="Secka A."/>
            <person name="Antonio M."/>
            <person name="Oren A."/>
            <person name="Chaudhuri R.R."/>
            <person name="La Ragione R."/>
            <person name="Hildebrand F."/>
            <person name="Pallen M.J."/>
        </authorList>
    </citation>
    <scope>NUCLEOTIDE SEQUENCE</scope>
    <source>
        <strain evidence="2">1383</strain>
    </source>
</reference>
<dbReference type="PANTHER" id="PTHR46825:SF9">
    <property type="entry name" value="BETA-LACTAMASE-RELATED DOMAIN-CONTAINING PROTEIN"/>
    <property type="match status" value="1"/>
</dbReference>
<evidence type="ECO:0000313" key="2">
    <source>
        <dbReference type="EMBL" id="HIT97609.1"/>
    </source>
</evidence>
<evidence type="ECO:0000259" key="1">
    <source>
        <dbReference type="Pfam" id="PF00144"/>
    </source>
</evidence>
<protein>
    <submittedName>
        <fullName evidence="2">Beta-lactamase family protein</fullName>
    </submittedName>
</protein>
<accession>A0A9D1KTP5</accession>
<dbReference type="InterPro" id="IPR050491">
    <property type="entry name" value="AmpC-like"/>
</dbReference>
<dbReference type="Proteomes" id="UP000824161">
    <property type="component" value="Unassembled WGS sequence"/>
</dbReference>
<sequence length="433" mass="48174">MSFALFFLILILSWATTSPPEDIPEDVKQTPDLRAVNQKISNADSDLPATRQLEKLIRDFLRKWEIQGASVAIVKDGRLVYARGFGWADAEKGDSMEVSHVLRVASVSKLFTAAAIMKLREEGRLSLSDRVFGPEGILPDSLYGTPKDKRMERITVEHLLRHEAGFSLAAGDPMFYPLDIARKMEVAPPPDKKTMIRFALSRGLGSAPGQRYSYSNLGYLILTEVIERVSGRDYESYVKEAVFRPAGCYDIHLAYNFPQQKYPHEVSYYEPSNAEMSLACDGSGRSVLKSRGGNDVRGLLGAGAWVASAVEVARVVSAMDGRNDATPDILKYSSVEYMTRNVRGRMPIGWINTFGKGNWTRSGSFAGTSAMVKRQSDGYTWVFITNTSSWTGAKFPKKIEDLMRRALSTVKVFPQRDMFSPDYVPVSSPAKSK</sequence>
<reference evidence="2" key="1">
    <citation type="submission" date="2020-10" db="EMBL/GenBank/DDBJ databases">
        <authorList>
            <person name="Gilroy R."/>
        </authorList>
    </citation>
    <scope>NUCLEOTIDE SEQUENCE</scope>
    <source>
        <strain evidence="2">1383</strain>
    </source>
</reference>
<name>A0A9D1KTP5_9FLAO</name>
<dbReference type="PANTHER" id="PTHR46825">
    <property type="entry name" value="D-ALANYL-D-ALANINE-CARBOXYPEPTIDASE/ENDOPEPTIDASE AMPH"/>
    <property type="match status" value="1"/>
</dbReference>
<proteinExistence type="predicted"/>
<evidence type="ECO:0000313" key="3">
    <source>
        <dbReference type="Proteomes" id="UP000824161"/>
    </source>
</evidence>
<comment type="caution">
    <text evidence="2">The sequence shown here is derived from an EMBL/GenBank/DDBJ whole genome shotgun (WGS) entry which is preliminary data.</text>
</comment>
<dbReference type="Gene3D" id="3.40.710.10">
    <property type="entry name" value="DD-peptidase/beta-lactamase superfamily"/>
    <property type="match status" value="1"/>
</dbReference>
<organism evidence="2 3">
    <name type="scientific">Candidatus Merdimorpha stercoravium</name>
    <dbReference type="NCBI Taxonomy" id="2840863"/>
    <lineage>
        <taxon>Bacteria</taxon>
        <taxon>Pseudomonadati</taxon>
        <taxon>Bacteroidota</taxon>
        <taxon>Flavobacteriia</taxon>
        <taxon>Flavobacteriales</taxon>
        <taxon>Candidatus Merdimorpha</taxon>
    </lineage>
</organism>
<dbReference type="SUPFAM" id="SSF56601">
    <property type="entry name" value="beta-lactamase/transpeptidase-like"/>
    <property type="match status" value="1"/>
</dbReference>
<dbReference type="InterPro" id="IPR012338">
    <property type="entry name" value="Beta-lactam/transpept-like"/>
</dbReference>
<dbReference type="EMBL" id="DVLY01000049">
    <property type="protein sequence ID" value="HIT97609.1"/>
    <property type="molecule type" value="Genomic_DNA"/>
</dbReference>
<dbReference type="InterPro" id="IPR001466">
    <property type="entry name" value="Beta-lactam-related"/>
</dbReference>
<feature type="domain" description="Beta-lactamase-related" evidence="1">
    <location>
        <begin position="54"/>
        <end position="390"/>
    </location>
</feature>